<proteinExistence type="inferred from homology"/>
<reference evidence="5 6" key="1">
    <citation type="submission" date="2021-03" db="EMBL/GenBank/DDBJ databases">
        <title>Sequencing the genomes of 1000 actinobacteria strains.</title>
        <authorList>
            <person name="Klenk H.-P."/>
        </authorList>
    </citation>
    <scope>NUCLEOTIDE SEQUENCE [LARGE SCALE GENOMIC DNA]</scope>
    <source>
        <strain evidence="5 6">DSM 12936</strain>
    </source>
</reference>
<feature type="domain" description="N-acetylmuramoyl-L-alanine amidase" evidence="3">
    <location>
        <begin position="248"/>
        <end position="399"/>
    </location>
</feature>
<comment type="caution">
    <text evidence="5">The sequence shown here is derived from an EMBL/GenBank/DDBJ whole genome shotgun (WGS) entry which is preliminary data.</text>
</comment>
<evidence type="ECO:0000259" key="3">
    <source>
        <dbReference type="SMART" id="SM00644"/>
    </source>
</evidence>
<gene>
    <name evidence="5" type="ORF">JOF54_001184</name>
</gene>
<dbReference type="Pfam" id="PF01510">
    <property type="entry name" value="Amidase_2"/>
    <property type="match status" value="1"/>
</dbReference>
<dbReference type="SMART" id="SM00701">
    <property type="entry name" value="PGRP"/>
    <property type="match status" value="1"/>
</dbReference>
<feature type="domain" description="Peptidoglycan recognition protein family" evidence="4">
    <location>
        <begin position="229"/>
        <end position="383"/>
    </location>
</feature>
<dbReference type="PANTHER" id="PTHR11022">
    <property type="entry name" value="PEPTIDOGLYCAN RECOGNITION PROTEIN"/>
    <property type="match status" value="1"/>
</dbReference>
<dbReference type="Gene3D" id="3.40.80.10">
    <property type="entry name" value="Peptidoglycan recognition protein-like"/>
    <property type="match status" value="1"/>
</dbReference>
<dbReference type="Pfam" id="PF08310">
    <property type="entry name" value="LGFP"/>
    <property type="match status" value="4"/>
</dbReference>
<feature type="compositionally biased region" description="Low complexity" evidence="2">
    <location>
        <begin position="39"/>
        <end position="58"/>
    </location>
</feature>
<evidence type="ECO:0000256" key="2">
    <source>
        <dbReference type="SAM" id="MobiDB-lite"/>
    </source>
</evidence>
<dbReference type="Proteomes" id="UP000758168">
    <property type="component" value="Unassembled WGS sequence"/>
</dbReference>
<accession>A0ABS4Z6C1</accession>
<keyword evidence="6" id="KW-1185">Reference proteome</keyword>
<evidence type="ECO:0000256" key="1">
    <source>
        <dbReference type="ARBA" id="ARBA00007553"/>
    </source>
</evidence>
<evidence type="ECO:0000313" key="6">
    <source>
        <dbReference type="Proteomes" id="UP000758168"/>
    </source>
</evidence>
<sequence>MPPASRPRPHLTRSPRVRAALVGLGVAALTAGWLTPAGAAPTSPSTPAAPSAPTAVEPAPVPATPEVRELAVPAVVPATGGAGRSASTLRARPGTVLARLAATRTPTFSTVGVTWAAGTDAQPRVEVRVRAGGAWSGWEALASADDADGAEAAGARPGTEPRWFGDATGVEVRLRATADPVGATAPADVRVALVDPQVLPSDAAPTAVVVPPPAAALRAAGAPKLSPAPAIVTRARWGADEKLRTLNGKRCATPDYDTTLRAAIVHHTAGANRYSRSDSAAIVRGIYAFHTRSKGWCDIGYNFLVDRFGTVFEGRYGGVWAVVHGAHATRWNGETVGVSLMGNFDTGQPTAAMMTSTAKVLAWKLEGFYRDPRGKVTLAGKRINVIAGHGDVMQTACPGRNVRSRMGALRKAVDRRVGSYRTPIFTTWQRLGGEKGALGSPTTPERVVGKGRVTHFQRGDLLWSPTTGTHRVGGAIRTRYRALGEARHALGFPTSDERAGVLGSRRVTFQDGVIYSSRASGTVDVHGAFARHHAALGAAVSRLGLPTAAQHRGAVAGSQVQAFQQGSLYWSRSTGVQEVNGAVFTAYAGLGAEASRLGLPVRGDHAVPGGRAVDFSGGTITWDSTTGLTAVTYR</sequence>
<protein>
    <submittedName>
        <fullName evidence="5">Uncharacterized protein with LGFP repeats</fullName>
    </submittedName>
</protein>
<dbReference type="CDD" id="cd06583">
    <property type="entry name" value="PGRP"/>
    <property type="match status" value="1"/>
</dbReference>
<organism evidence="5 6">
    <name type="scientific">Microlunatus capsulatus</name>
    <dbReference type="NCBI Taxonomy" id="99117"/>
    <lineage>
        <taxon>Bacteria</taxon>
        <taxon>Bacillati</taxon>
        <taxon>Actinomycetota</taxon>
        <taxon>Actinomycetes</taxon>
        <taxon>Propionibacteriales</taxon>
        <taxon>Propionibacteriaceae</taxon>
        <taxon>Microlunatus</taxon>
    </lineage>
</organism>
<dbReference type="InterPro" id="IPR036505">
    <property type="entry name" value="Amidase/PGRP_sf"/>
</dbReference>
<dbReference type="InterPro" id="IPR006619">
    <property type="entry name" value="PGRP_domain_met/bac"/>
</dbReference>
<dbReference type="InterPro" id="IPR013207">
    <property type="entry name" value="LGFP"/>
</dbReference>
<dbReference type="PANTHER" id="PTHR11022:SF41">
    <property type="entry name" value="PEPTIDOGLYCAN-RECOGNITION PROTEIN LC-RELATED"/>
    <property type="match status" value="1"/>
</dbReference>
<dbReference type="RefSeq" id="WP_210053869.1">
    <property type="nucleotide sequence ID" value="NZ_BAAAMH010000012.1"/>
</dbReference>
<feature type="region of interest" description="Disordered" evidence="2">
    <location>
        <begin position="39"/>
        <end position="60"/>
    </location>
</feature>
<evidence type="ECO:0000259" key="4">
    <source>
        <dbReference type="SMART" id="SM00701"/>
    </source>
</evidence>
<dbReference type="EMBL" id="JAGIOB010000001">
    <property type="protein sequence ID" value="MBP2416262.1"/>
    <property type="molecule type" value="Genomic_DNA"/>
</dbReference>
<dbReference type="InterPro" id="IPR002502">
    <property type="entry name" value="Amidase_domain"/>
</dbReference>
<dbReference type="InterPro" id="IPR015510">
    <property type="entry name" value="PGRP"/>
</dbReference>
<evidence type="ECO:0000313" key="5">
    <source>
        <dbReference type="EMBL" id="MBP2416262.1"/>
    </source>
</evidence>
<dbReference type="SUPFAM" id="SSF55846">
    <property type="entry name" value="N-acetylmuramoyl-L-alanine amidase-like"/>
    <property type="match status" value="1"/>
</dbReference>
<name>A0ABS4Z6C1_9ACTN</name>
<comment type="similarity">
    <text evidence="1">Belongs to the N-acetylmuramoyl-L-alanine amidase 2 family.</text>
</comment>
<dbReference type="SMART" id="SM00644">
    <property type="entry name" value="Ami_2"/>
    <property type="match status" value="1"/>
</dbReference>